<dbReference type="InterPro" id="IPR015946">
    <property type="entry name" value="KH_dom-like_a/b"/>
</dbReference>
<keyword evidence="1" id="KW-1133">Transmembrane helix</keyword>
<comment type="caution">
    <text evidence="2">The sequence shown here is derived from an EMBL/GenBank/DDBJ whole genome shotgun (WGS) entry which is preliminary data.</text>
</comment>
<gene>
    <name evidence="2" type="ORF">HZY85_03870</name>
</gene>
<dbReference type="InterPro" id="IPR036102">
    <property type="entry name" value="OsmC/Ohrsf"/>
</dbReference>
<organism evidence="2 3">
    <name type="scientific">Gemelliphila palaticanis</name>
    <dbReference type="NCBI Taxonomy" id="81950"/>
    <lineage>
        <taxon>Bacteria</taxon>
        <taxon>Bacillati</taxon>
        <taxon>Bacillota</taxon>
        <taxon>Bacilli</taxon>
        <taxon>Bacillales</taxon>
        <taxon>Gemellaceae</taxon>
        <taxon>Gemelliphila</taxon>
    </lineage>
</organism>
<dbReference type="InterPro" id="IPR003718">
    <property type="entry name" value="OsmC/Ohr_fam"/>
</dbReference>
<dbReference type="EMBL" id="JACBYF010000005">
    <property type="protein sequence ID" value="NYS47334.1"/>
    <property type="molecule type" value="Genomic_DNA"/>
</dbReference>
<dbReference type="SUPFAM" id="SSF82784">
    <property type="entry name" value="OsmC-like"/>
    <property type="match status" value="1"/>
</dbReference>
<accession>A0ABX2T1K6</accession>
<evidence type="ECO:0000256" key="1">
    <source>
        <dbReference type="SAM" id="Phobius"/>
    </source>
</evidence>
<evidence type="ECO:0000313" key="3">
    <source>
        <dbReference type="Proteomes" id="UP000531840"/>
    </source>
</evidence>
<reference evidence="2 3" key="1">
    <citation type="submission" date="2020-07" db="EMBL/GenBank/DDBJ databases">
        <title>MOT database genomes.</title>
        <authorList>
            <person name="Joseph S."/>
            <person name="Aduse-Opoku J."/>
            <person name="Hashim A."/>
            <person name="Wade W."/>
            <person name="Curtis M."/>
        </authorList>
    </citation>
    <scope>NUCLEOTIDE SEQUENCE [LARGE SCALE GENOMIC DNA]</scope>
    <source>
        <strain evidence="2 3">CIP 106318</strain>
    </source>
</reference>
<sequence>MYIAKSSLNKGFTVNSISANNQNYTLEMNDTQDGPMDLFTVAFSGCILMCVKGYFFRKYDMKDLKIEIDLSVDYENKKCLSYIKVDYEISEEDIEGILNNIKLRCKISHLLSDEVELKYEIKGK</sequence>
<dbReference type="Pfam" id="PF02566">
    <property type="entry name" value="OsmC"/>
    <property type="match status" value="1"/>
</dbReference>
<name>A0ABX2T1K6_9BACL</name>
<dbReference type="Proteomes" id="UP000531840">
    <property type="component" value="Unassembled WGS sequence"/>
</dbReference>
<keyword evidence="1" id="KW-0812">Transmembrane</keyword>
<dbReference type="Gene3D" id="3.30.300.20">
    <property type="match status" value="1"/>
</dbReference>
<keyword evidence="1" id="KW-0472">Membrane</keyword>
<dbReference type="RefSeq" id="WP_179941085.1">
    <property type="nucleotide sequence ID" value="NZ_JACBYF010000005.1"/>
</dbReference>
<protein>
    <submittedName>
        <fullName evidence="2">OsmC family protein</fullName>
    </submittedName>
</protein>
<proteinExistence type="predicted"/>
<feature type="transmembrane region" description="Helical" evidence="1">
    <location>
        <begin position="38"/>
        <end position="56"/>
    </location>
</feature>
<evidence type="ECO:0000313" key="2">
    <source>
        <dbReference type="EMBL" id="NYS47334.1"/>
    </source>
</evidence>
<keyword evidence="3" id="KW-1185">Reference proteome</keyword>